<dbReference type="InterPro" id="IPR030559">
    <property type="entry name" value="PolZ_Rev3"/>
</dbReference>
<keyword evidence="12 20" id="KW-0239">DNA-directed DNA polymerase</keyword>
<keyword evidence="11" id="KW-0862">Zinc</keyword>
<dbReference type="Pfam" id="PF00136">
    <property type="entry name" value="DNA_pol_B"/>
    <property type="match status" value="1"/>
</dbReference>
<dbReference type="EMBL" id="UFAJ01000517">
    <property type="protein sequence ID" value="SSD60965.1"/>
    <property type="molecule type" value="Genomic_DNA"/>
</dbReference>
<dbReference type="CDD" id="cd05534">
    <property type="entry name" value="POLBc_zeta"/>
    <property type="match status" value="1"/>
</dbReference>
<dbReference type="PROSITE" id="PS00116">
    <property type="entry name" value="DNA_POLYMERASE_B"/>
    <property type="match status" value="1"/>
</dbReference>
<evidence type="ECO:0000256" key="2">
    <source>
        <dbReference type="ARBA" id="ARBA00004123"/>
    </source>
</evidence>
<evidence type="ECO:0000259" key="22">
    <source>
        <dbReference type="Pfam" id="PF03104"/>
    </source>
</evidence>
<dbReference type="InterPro" id="IPR006133">
    <property type="entry name" value="DNA-dir_DNA_pol_B_exonuc"/>
</dbReference>
<evidence type="ECO:0000256" key="12">
    <source>
        <dbReference type="ARBA" id="ARBA00022932"/>
    </source>
</evidence>
<evidence type="ECO:0000256" key="1">
    <source>
        <dbReference type="ARBA" id="ARBA00001966"/>
    </source>
</evidence>
<evidence type="ECO:0000256" key="8">
    <source>
        <dbReference type="ARBA" id="ARBA00022723"/>
    </source>
</evidence>
<sequence>MDSTLDNEEVLRLQINSYDVYHVEPSPCLDGCKTMTQSETQLPKKPKPFNQVPIIRIYGCLPSGYTVLLHIHGIFPYFYINYNGTSKDSIDTINFNCELLHNLLEKKADSLFAFKNRENSNGILMDSYNYIANVEVVKGIKFYGYHTKFSCFYKISLLNEKISNKVQDILRSGQIMDFNFDIYEGHIPFFTQFCVDYNLYGCSWIKLKNFFFRDPIINNLNGMNALWDADNSLEKKFSNMNNHILPRADYPRMGRTLLEIDILPQFILNREKLEFINPLSDKNTSLHVTSTSEIWQNIQLKRSELGLPVYTAQPVLTRNSTNIKWQDDKDIEQFYQQAKRKMADGASKLKSYANVSNANMLNFLPMENEVISSLWPECTEKRLDKLFINQQYPNTVDHKIVDETNYNNVPDNQLSQDLIKNESETIDNRSSSMSHEFSLIQNFPKKRQTLSFTKTLLKRPKISNDYSGLTVYNKKHTYCYEAEEFELKFFGMNKDLESMAIPVIAYHDPYFSNPKDLEEGKIFSYADRIFKINSNHLSCRTPVKFQNILLNMPKCESRITMNTWEYIPEPPTFDEVKNTNIIKNSITQFASQIKHEENSQKEKITRMFEHNNYTKKNQIYNNLTAFHLEIHVNTRYAFYPDPKLDCISAIFWKFTNTLVDIGCSNEGIFIFDSNIDILKGKIASLFPDISIVYFDSEREMLTSLGQLILLLDPDILAGYEIHQNSWGYVIERCNICFKFDFCSEISRVQYKATNKVDDYWGYTHASAICIAGRHILNIWRILRSELNLSKYNIENVVDNVLSLRLPHYSFENLTKFWEDRDTNNHSLTVVINYWLCRVRLDDLLIDKIGFLFRTAEQARLIGIDFYSVFYRGSQYKVESILLRLCKAQHYILFSPTKTQVIKQKPLECVPLVMEPFSSFYKSPLVVLDFQSLYPSVMIAYNYCYSTILGNIRNIKEEGNKLGVVSYSLPEDIFTELSREDINISPNGIAFVKPKIRKSTLSSMLENILETRIMVKKTAESSGGKDWSLERLLNNIQFGLKLIANVTYGYTSASFSGRMPCSEIADSIVQTGREILEHAIRTIENNNEWGAKVVYGDTDSLFVYLPGKTRDEAFKCGREIAKKITSSNLAPISLKLEKVYHPCILVSKKRYVGYSYQNEADLLPNFDAKGIETIRRDGHMAQRKIMKESLKILFDTQDLSQVKAYLQSQFAKIFSGKLSIRDFCFTKEVRSGCYENESTMPPGALLARNIEKEDHRKKLQYKERMPYVIIKKPKGTKLKEKCITPEDFLQNMGTYELDTDYYITKTIIGPLNRLFNLIGIDINNWYQNEQNVFHRNSTFLNSKWTNFKRNINENSQLCDKVKSGRLIRKSLFDTLKREYELKSINDVCRNCIANVYERDSLSVSQDSISKCDSQDCAVYYSRIKILNCLNDEEHKRRVDLLKNPNKIDW</sequence>
<keyword evidence="16" id="KW-0234">DNA repair</keyword>
<keyword evidence="6 20" id="KW-0548">Nucleotidyltransferase</keyword>
<feature type="domain" description="DNA polymerase delta/zeta catalytic subunit N-terminal" evidence="23">
    <location>
        <begin position="73"/>
        <end position="160"/>
    </location>
</feature>
<evidence type="ECO:0000256" key="6">
    <source>
        <dbReference type="ARBA" id="ARBA00022695"/>
    </source>
</evidence>
<reference evidence="25" key="1">
    <citation type="submission" date="2018-06" db="EMBL/GenBank/DDBJ databases">
        <authorList>
            <person name="Guldener U."/>
        </authorList>
    </citation>
    <scope>NUCLEOTIDE SEQUENCE [LARGE SCALE GENOMIC DNA]</scope>
    <source>
        <strain evidence="25">UTAD17</strain>
    </source>
</reference>
<feature type="domain" description="DNA-directed DNA polymerase family B exonuclease" evidence="22">
    <location>
        <begin position="595"/>
        <end position="796"/>
    </location>
</feature>
<evidence type="ECO:0000256" key="7">
    <source>
        <dbReference type="ARBA" id="ARBA00022705"/>
    </source>
</evidence>
<keyword evidence="7 20" id="KW-0235">DNA replication</keyword>
<keyword evidence="9" id="KW-0227">DNA damage</keyword>
<dbReference type="FunFam" id="1.10.132.60:FF:000007">
    <property type="entry name" value="DNA polymerase"/>
    <property type="match status" value="1"/>
</dbReference>
<dbReference type="GO" id="GO:0051539">
    <property type="term" value="F:4 iron, 4 sulfur cluster binding"/>
    <property type="evidence" value="ECO:0007669"/>
    <property type="project" value="UniProtKB-KW"/>
</dbReference>
<dbReference type="InterPro" id="IPR056435">
    <property type="entry name" value="DPOD/Z_N"/>
</dbReference>
<dbReference type="InterPro" id="IPR006134">
    <property type="entry name" value="DNA-dir_DNA_pol_B_multi_dom"/>
</dbReference>
<comment type="catalytic activity">
    <reaction evidence="18 20">
        <text>DNA(n) + a 2'-deoxyribonucleoside 5'-triphosphate = DNA(n+1) + diphosphate</text>
        <dbReference type="Rhea" id="RHEA:22508"/>
        <dbReference type="Rhea" id="RHEA-COMP:17339"/>
        <dbReference type="Rhea" id="RHEA-COMP:17340"/>
        <dbReference type="ChEBI" id="CHEBI:33019"/>
        <dbReference type="ChEBI" id="CHEBI:61560"/>
        <dbReference type="ChEBI" id="CHEBI:173112"/>
        <dbReference type="EC" id="2.7.7.7"/>
    </reaction>
</comment>
<evidence type="ECO:0000256" key="3">
    <source>
        <dbReference type="ARBA" id="ARBA00005755"/>
    </source>
</evidence>
<dbReference type="GO" id="GO:0016035">
    <property type="term" value="C:zeta DNA polymerase complex"/>
    <property type="evidence" value="ECO:0007669"/>
    <property type="project" value="InterPro"/>
</dbReference>
<dbReference type="Pfam" id="PF03104">
    <property type="entry name" value="DNA_pol_B_exo1"/>
    <property type="match status" value="1"/>
</dbReference>
<evidence type="ECO:0000256" key="9">
    <source>
        <dbReference type="ARBA" id="ARBA00022763"/>
    </source>
</evidence>
<evidence type="ECO:0000256" key="11">
    <source>
        <dbReference type="ARBA" id="ARBA00022833"/>
    </source>
</evidence>
<dbReference type="PANTHER" id="PTHR45812:SF1">
    <property type="entry name" value="DNA POLYMERASE ZETA CATALYTIC SUBUNIT"/>
    <property type="match status" value="1"/>
</dbReference>
<comment type="subunit">
    <text evidence="19">Forms DNA polymerase zeta with REV7.</text>
</comment>
<dbReference type="InterPro" id="IPR043502">
    <property type="entry name" value="DNA/RNA_pol_sf"/>
</dbReference>
<keyword evidence="17" id="KW-0539">Nucleus</keyword>
<dbReference type="PRINTS" id="PR00106">
    <property type="entry name" value="DNAPOLB"/>
</dbReference>
<evidence type="ECO:0000256" key="13">
    <source>
        <dbReference type="ARBA" id="ARBA00023004"/>
    </source>
</evidence>
<dbReference type="GO" id="GO:0008270">
    <property type="term" value="F:zinc ion binding"/>
    <property type="evidence" value="ECO:0007669"/>
    <property type="project" value="UniProtKB-KW"/>
</dbReference>
<dbReference type="GO" id="GO:0000166">
    <property type="term" value="F:nucleotide binding"/>
    <property type="evidence" value="ECO:0007669"/>
    <property type="project" value="InterPro"/>
</dbReference>
<dbReference type="SUPFAM" id="SSF53098">
    <property type="entry name" value="Ribonuclease H-like"/>
    <property type="match status" value="1"/>
</dbReference>
<dbReference type="InterPro" id="IPR017964">
    <property type="entry name" value="DNA-dir_DNA_pol_B_CS"/>
</dbReference>
<evidence type="ECO:0000256" key="15">
    <source>
        <dbReference type="ARBA" id="ARBA00023125"/>
    </source>
</evidence>
<dbReference type="InterPro" id="IPR023211">
    <property type="entry name" value="DNA_pol_palm_dom_sf"/>
</dbReference>
<dbReference type="PANTHER" id="PTHR45812">
    <property type="entry name" value="DNA POLYMERASE ZETA CATALYTIC SUBUNIT"/>
    <property type="match status" value="1"/>
</dbReference>
<name>A0A376B8G6_9ASCO</name>
<dbReference type="GO" id="GO:0000724">
    <property type="term" value="P:double-strand break repair via homologous recombination"/>
    <property type="evidence" value="ECO:0007669"/>
    <property type="project" value="TreeGrafter"/>
</dbReference>
<evidence type="ECO:0000256" key="16">
    <source>
        <dbReference type="ARBA" id="ARBA00023204"/>
    </source>
</evidence>
<keyword evidence="13" id="KW-0408">Iron</keyword>
<comment type="cofactor">
    <cofactor evidence="1">
        <name>[4Fe-4S] cluster</name>
        <dbReference type="ChEBI" id="CHEBI:49883"/>
    </cofactor>
</comment>
<dbReference type="VEuPathDB" id="FungiDB:SCODWIG_02726"/>
<evidence type="ECO:0000256" key="18">
    <source>
        <dbReference type="ARBA" id="ARBA00049244"/>
    </source>
</evidence>
<keyword evidence="10" id="KW-0863">Zinc-finger</keyword>
<comment type="similarity">
    <text evidence="3 20">Belongs to the DNA polymerase type-B family.</text>
</comment>
<keyword evidence="14" id="KW-0411">Iron-sulfur</keyword>
<evidence type="ECO:0000256" key="19">
    <source>
        <dbReference type="ARBA" id="ARBA00066055"/>
    </source>
</evidence>
<dbReference type="Gene3D" id="1.10.132.60">
    <property type="entry name" value="DNA polymerase family B, C-terminal domain"/>
    <property type="match status" value="1"/>
</dbReference>
<dbReference type="FunFam" id="1.10.287.690:FF:000002">
    <property type="entry name" value="DNA polymerase zeta"/>
    <property type="match status" value="1"/>
</dbReference>
<proteinExistence type="inferred from homology"/>
<keyword evidence="8" id="KW-0479">Metal-binding</keyword>
<evidence type="ECO:0000259" key="23">
    <source>
        <dbReference type="Pfam" id="PF24055"/>
    </source>
</evidence>
<keyword evidence="25" id="KW-1185">Reference proteome</keyword>
<dbReference type="InterPro" id="IPR036397">
    <property type="entry name" value="RNaseH_sf"/>
</dbReference>
<dbReference type="GO" id="GO:0042276">
    <property type="term" value="P:error-prone translesion synthesis"/>
    <property type="evidence" value="ECO:0007669"/>
    <property type="project" value="TreeGrafter"/>
</dbReference>
<protein>
    <recommendedName>
        <fullName evidence="20">DNA polymerase</fullName>
        <ecNumber evidence="20">2.7.7.7</ecNumber>
    </recommendedName>
</protein>
<keyword evidence="15 20" id="KW-0238">DNA-binding</keyword>
<evidence type="ECO:0000256" key="10">
    <source>
        <dbReference type="ARBA" id="ARBA00022771"/>
    </source>
</evidence>
<organism evidence="24 25">
    <name type="scientific">Saccharomycodes ludwigii</name>
    <dbReference type="NCBI Taxonomy" id="36035"/>
    <lineage>
        <taxon>Eukaryota</taxon>
        <taxon>Fungi</taxon>
        <taxon>Dikarya</taxon>
        <taxon>Ascomycota</taxon>
        <taxon>Saccharomycotina</taxon>
        <taxon>Saccharomycetes</taxon>
        <taxon>Saccharomycodales</taxon>
        <taxon>Saccharomycodaceae</taxon>
        <taxon>Saccharomycodes</taxon>
    </lineage>
</organism>
<dbReference type="Gene3D" id="3.90.1600.10">
    <property type="entry name" value="Palm domain of DNA polymerase"/>
    <property type="match status" value="1"/>
</dbReference>
<dbReference type="EC" id="2.7.7.7" evidence="20"/>
<evidence type="ECO:0000259" key="21">
    <source>
        <dbReference type="Pfam" id="PF00136"/>
    </source>
</evidence>
<gene>
    <name evidence="24" type="ORF">SCODWIG_02726</name>
</gene>
<dbReference type="GO" id="GO:0003677">
    <property type="term" value="F:DNA binding"/>
    <property type="evidence" value="ECO:0007669"/>
    <property type="project" value="UniProtKB-KW"/>
</dbReference>
<dbReference type="Gene3D" id="3.30.342.10">
    <property type="entry name" value="DNA Polymerase, chain B, domain 1"/>
    <property type="match status" value="1"/>
</dbReference>
<dbReference type="InterPro" id="IPR006172">
    <property type="entry name" value="DNA-dir_DNA_pol_B"/>
</dbReference>
<evidence type="ECO:0000256" key="14">
    <source>
        <dbReference type="ARBA" id="ARBA00023014"/>
    </source>
</evidence>
<feature type="domain" description="DNA-directed DNA polymerase family B multifunctional" evidence="21">
    <location>
        <begin position="864"/>
        <end position="1316"/>
    </location>
</feature>
<evidence type="ECO:0000256" key="5">
    <source>
        <dbReference type="ARBA" id="ARBA00022679"/>
    </source>
</evidence>
<dbReference type="CDD" id="cd05778">
    <property type="entry name" value="DNA_polB_zeta_exo"/>
    <property type="match status" value="1"/>
</dbReference>
<dbReference type="GO" id="GO:0005634">
    <property type="term" value="C:nucleus"/>
    <property type="evidence" value="ECO:0007669"/>
    <property type="project" value="UniProtKB-SubCell"/>
</dbReference>
<dbReference type="GO" id="GO:0006260">
    <property type="term" value="P:DNA replication"/>
    <property type="evidence" value="ECO:0007669"/>
    <property type="project" value="UniProtKB-KW"/>
</dbReference>
<dbReference type="Gene3D" id="3.30.420.10">
    <property type="entry name" value="Ribonuclease H-like superfamily/Ribonuclease H"/>
    <property type="match status" value="1"/>
</dbReference>
<dbReference type="SMART" id="SM00486">
    <property type="entry name" value="POLBc"/>
    <property type="match status" value="1"/>
</dbReference>
<dbReference type="Proteomes" id="UP000262825">
    <property type="component" value="Unassembled WGS sequence"/>
</dbReference>
<dbReference type="Pfam" id="PF24055">
    <property type="entry name" value="POL3_N"/>
    <property type="match status" value="1"/>
</dbReference>
<keyword evidence="4" id="KW-0004">4Fe-4S</keyword>
<dbReference type="Gene3D" id="1.10.287.690">
    <property type="entry name" value="Helix hairpin bin"/>
    <property type="match status" value="1"/>
</dbReference>
<dbReference type="SUPFAM" id="SSF56672">
    <property type="entry name" value="DNA/RNA polymerases"/>
    <property type="match status" value="1"/>
</dbReference>
<dbReference type="InterPro" id="IPR042087">
    <property type="entry name" value="DNA_pol_B_thumb"/>
</dbReference>
<dbReference type="GO" id="GO:0003887">
    <property type="term" value="F:DNA-directed DNA polymerase activity"/>
    <property type="evidence" value="ECO:0007669"/>
    <property type="project" value="UniProtKB-KW"/>
</dbReference>
<keyword evidence="5 20" id="KW-0808">Transferase</keyword>
<evidence type="ECO:0000313" key="24">
    <source>
        <dbReference type="EMBL" id="SSD60965.1"/>
    </source>
</evidence>
<comment type="subcellular location">
    <subcellularLocation>
        <location evidence="2">Nucleus</location>
    </subcellularLocation>
</comment>
<evidence type="ECO:0000256" key="17">
    <source>
        <dbReference type="ARBA" id="ARBA00023242"/>
    </source>
</evidence>
<dbReference type="InterPro" id="IPR012337">
    <property type="entry name" value="RNaseH-like_sf"/>
</dbReference>
<evidence type="ECO:0000256" key="4">
    <source>
        <dbReference type="ARBA" id="ARBA00022485"/>
    </source>
</evidence>
<evidence type="ECO:0000313" key="25">
    <source>
        <dbReference type="Proteomes" id="UP000262825"/>
    </source>
</evidence>
<evidence type="ECO:0000256" key="20">
    <source>
        <dbReference type="RuleBase" id="RU000442"/>
    </source>
</evidence>
<accession>A0A376B8G6</accession>